<dbReference type="EMBL" id="AQGV01000012">
    <property type="protein sequence ID" value="MBE0368566.1"/>
    <property type="molecule type" value="Genomic_DNA"/>
</dbReference>
<name>A0ABR9EC49_9GAMM</name>
<evidence type="ECO:0000313" key="2">
    <source>
        <dbReference type="EMBL" id="MBE0368566.1"/>
    </source>
</evidence>
<protein>
    <submittedName>
        <fullName evidence="2">Uncharacterized protein</fullName>
    </submittedName>
</protein>
<dbReference type="Proteomes" id="UP000615755">
    <property type="component" value="Unassembled WGS sequence"/>
</dbReference>
<reference evidence="2 3" key="1">
    <citation type="submission" date="2015-03" db="EMBL/GenBank/DDBJ databases">
        <title>Genome sequence of Pseudoalteromonas aurantia.</title>
        <authorList>
            <person name="Xie B.-B."/>
            <person name="Rong J.-C."/>
            <person name="Qin Q.-L."/>
            <person name="Zhang Y.-Z."/>
        </authorList>
    </citation>
    <scope>NUCLEOTIDE SEQUENCE [LARGE SCALE GENOMIC DNA]</scope>
    <source>
        <strain evidence="2 3">208</strain>
    </source>
</reference>
<organism evidence="2 3">
    <name type="scientific">Pseudoalteromonas aurantia 208</name>
    <dbReference type="NCBI Taxonomy" id="1314867"/>
    <lineage>
        <taxon>Bacteria</taxon>
        <taxon>Pseudomonadati</taxon>
        <taxon>Pseudomonadota</taxon>
        <taxon>Gammaproteobacteria</taxon>
        <taxon>Alteromonadales</taxon>
        <taxon>Pseudoalteromonadaceae</taxon>
        <taxon>Pseudoalteromonas</taxon>
    </lineage>
</organism>
<keyword evidence="1" id="KW-0472">Membrane</keyword>
<keyword evidence="3" id="KW-1185">Reference proteome</keyword>
<comment type="caution">
    <text evidence="2">The sequence shown here is derived from an EMBL/GenBank/DDBJ whole genome shotgun (WGS) entry which is preliminary data.</text>
</comment>
<evidence type="ECO:0000313" key="3">
    <source>
        <dbReference type="Proteomes" id="UP000615755"/>
    </source>
</evidence>
<gene>
    <name evidence="2" type="ORF">PAUR_a2193</name>
</gene>
<feature type="transmembrane region" description="Helical" evidence="1">
    <location>
        <begin position="17"/>
        <end position="42"/>
    </location>
</feature>
<keyword evidence="1" id="KW-0812">Transmembrane</keyword>
<accession>A0ABR9EC49</accession>
<keyword evidence="1" id="KW-1133">Transmembrane helix</keyword>
<sequence>MKSNQFWVGVLLNYTEYIFYSIVIVNFSNGLKWVLFKLFLLWF</sequence>
<proteinExistence type="predicted"/>
<evidence type="ECO:0000256" key="1">
    <source>
        <dbReference type="SAM" id="Phobius"/>
    </source>
</evidence>